<comment type="caution">
    <text evidence="2">The sequence shown here is derived from an EMBL/GenBank/DDBJ whole genome shotgun (WGS) entry which is preliminary data.</text>
</comment>
<proteinExistence type="predicted"/>
<gene>
    <name evidence="2" type="ORF">IWX90DRAFT_319187</name>
</gene>
<feature type="transmembrane region" description="Helical" evidence="1">
    <location>
        <begin position="92"/>
        <end position="115"/>
    </location>
</feature>
<name>A0ABR1XJK3_9PEZI</name>
<keyword evidence="1" id="KW-0812">Transmembrane</keyword>
<accession>A0ABR1XJK3</accession>
<evidence type="ECO:0000313" key="3">
    <source>
        <dbReference type="Proteomes" id="UP001456524"/>
    </source>
</evidence>
<keyword evidence="1" id="KW-1133">Transmembrane helix</keyword>
<sequence>MLSINFRIMASTTEVSTTSLQYLAKALELATQASISAVALTYLQRDYTSSDGVPFGAITAGLQLNSLSYLWSLDFFGSLWSPTFPLRRKLTFAVFILFATLLTATVGPSIATCLIPRPVYLSSKYYTLNPESTLYPQRIETSGSPDHCEIVNQTLTVAQSYNRSNIICPSEGWESLGQLITTAITKDREDESYLASFSTKASYRYKISSQKANSTRLGPELQKVSNELGNSRGFSERQFSKRPVLLAAPTWFTLSVQFNLRLYSPGSRKFRKRLPLKISLRAPFPVAVSFCQKPDNSTREDGSLPADSTFFQFENPFTNEPSTVEFQKQQATQQTIALGRSAGLMPMDPTSQSSRCFPTGRIRATEGTWCVLS</sequence>
<protein>
    <submittedName>
        <fullName evidence="2">Uncharacterized protein</fullName>
    </submittedName>
</protein>
<organism evidence="2 3">
    <name type="scientific">Phyllosticta citrichinensis</name>
    <dbReference type="NCBI Taxonomy" id="1130410"/>
    <lineage>
        <taxon>Eukaryota</taxon>
        <taxon>Fungi</taxon>
        <taxon>Dikarya</taxon>
        <taxon>Ascomycota</taxon>
        <taxon>Pezizomycotina</taxon>
        <taxon>Dothideomycetes</taxon>
        <taxon>Dothideomycetes incertae sedis</taxon>
        <taxon>Botryosphaeriales</taxon>
        <taxon>Phyllostictaceae</taxon>
        <taxon>Phyllosticta</taxon>
    </lineage>
</organism>
<evidence type="ECO:0000313" key="2">
    <source>
        <dbReference type="EMBL" id="KAK8157260.1"/>
    </source>
</evidence>
<keyword evidence="1" id="KW-0472">Membrane</keyword>
<reference evidence="2 3" key="1">
    <citation type="journal article" date="2022" name="G3 (Bethesda)">
        <title>Enemy or ally: a genomic approach to elucidate the lifestyle of Phyllosticta citrichinaensis.</title>
        <authorList>
            <person name="Buijs V.A."/>
            <person name="Groenewald J.Z."/>
            <person name="Haridas S."/>
            <person name="LaButti K.M."/>
            <person name="Lipzen A."/>
            <person name="Martin F.M."/>
            <person name="Barry K."/>
            <person name="Grigoriev I.V."/>
            <person name="Crous P.W."/>
            <person name="Seidl M.F."/>
        </authorList>
    </citation>
    <scope>NUCLEOTIDE SEQUENCE [LARGE SCALE GENOMIC DNA]</scope>
    <source>
        <strain evidence="2 3">CBS 129764</strain>
    </source>
</reference>
<dbReference type="Proteomes" id="UP001456524">
    <property type="component" value="Unassembled WGS sequence"/>
</dbReference>
<keyword evidence="3" id="KW-1185">Reference proteome</keyword>
<evidence type="ECO:0000256" key="1">
    <source>
        <dbReference type="SAM" id="Phobius"/>
    </source>
</evidence>
<dbReference type="EMBL" id="JBBWUH010000009">
    <property type="protein sequence ID" value="KAK8157260.1"/>
    <property type="molecule type" value="Genomic_DNA"/>
</dbReference>